<accession>A0A014R0X8</accession>
<reference evidence="4 5" key="1">
    <citation type="submission" date="2014-02" db="EMBL/GenBank/DDBJ databases">
        <title>The genome sequence of the entomopathogenic fungus Metarhizium robertsii ARSEF 2575.</title>
        <authorList>
            <person name="Giuliano Garisto Donzelli B."/>
            <person name="Roe B.A."/>
            <person name="Macmil S.L."/>
            <person name="Krasnoff S.B."/>
            <person name="Gibson D.M."/>
        </authorList>
    </citation>
    <scope>NUCLEOTIDE SEQUENCE [LARGE SCALE GENOMIC DNA]</scope>
    <source>
        <strain evidence="4 5">ARSEF 2575</strain>
    </source>
</reference>
<dbReference type="Pfam" id="PF00830">
    <property type="entry name" value="Ribosomal_L28"/>
    <property type="match status" value="1"/>
</dbReference>
<evidence type="ECO:0000313" key="5">
    <source>
        <dbReference type="Proteomes" id="UP000030151"/>
    </source>
</evidence>
<dbReference type="SUPFAM" id="SSF143800">
    <property type="entry name" value="L28p-like"/>
    <property type="match status" value="1"/>
</dbReference>
<protein>
    <submittedName>
        <fullName evidence="4">Ribosomal protein L28</fullName>
    </submittedName>
</protein>
<evidence type="ECO:0000256" key="2">
    <source>
        <dbReference type="ARBA" id="ARBA00022980"/>
    </source>
</evidence>
<dbReference type="InterPro" id="IPR037147">
    <property type="entry name" value="Ribosomal_bL28_sf"/>
</dbReference>
<name>A0A014R0X8_9HYPO</name>
<keyword evidence="3" id="KW-0687">Ribonucleoprotein</keyword>
<comment type="caution">
    <text evidence="4">The sequence shown here is derived from an EMBL/GenBank/DDBJ whole genome shotgun (WGS) entry which is preliminary data.</text>
</comment>
<dbReference type="AlphaFoldDB" id="A0A014R0X8"/>
<sequence length="292" mass="33102">MPTSTFNPVRRLTALLSSKCQSAMSSSSSRTSSHAYRITSFSIPRRIAGYNGHAFSPKQFSTTASQQTKTIKPHRLPSDLIPPYPYGERRIYKQSNRGLYGSARIRFGNNVAEKHNNKSRRFWRPNVHVKTFFSPSLGARVKTRLTLRVLKTIRREGGIENYLLKSKPARIRELGPGGWNLRWILMQTQAVQQRFNEQRIELGLEPKEIENRDDVIHFALDYATPGPLSMRSRATLNEMQATIADTFVLGDDSLANFEGAEELSDEEERKLLSELENFDGASTPTRRQTAGA</sequence>
<dbReference type="InterPro" id="IPR026569">
    <property type="entry name" value="Ribosomal_bL28"/>
</dbReference>
<comment type="similarity">
    <text evidence="1">Belongs to the bacterial ribosomal protein bL28 family.</text>
</comment>
<dbReference type="OrthoDB" id="361870at2759"/>
<dbReference type="PANTHER" id="PTHR13528">
    <property type="entry name" value="39S RIBOSOMAL PROTEIN L28, MITOCHONDRIAL"/>
    <property type="match status" value="1"/>
</dbReference>
<gene>
    <name evidence="4" type="ORF">X797_005364</name>
</gene>
<dbReference type="GO" id="GO:0005762">
    <property type="term" value="C:mitochondrial large ribosomal subunit"/>
    <property type="evidence" value="ECO:0007669"/>
    <property type="project" value="TreeGrafter"/>
</dbReference>
<dbReference type="EMBL" id="JELW01000008">
    <property type="protein sequence ID" value="EXV01268.1"/>
    <property type="molecule type" value="Genomic_DNA"/>
</dbReference>
<dbReference type="eggNOG" id="KOG3278">
    <property type="taxonomic scope" value="Eukaryota"/>
</dbReference>
<dbReference type="Gene3D" id="2.30.170.40">
    <property type="entry name" value="Ribosomal protein L28/L24"/>
    <property type="match status" value="1"/>
</dbReference>
<evidence type="ECO:0000256" key="3">
    <source>
        <dbReference type="ARBA" id="ARBA00023274"/>
    </source>
</evidence>
<organism evidence="4 5">
    <name type="scientific">Metarhizium robertsii</name>
    <dbReference type="NCBI Taxonomy" id="568076"/>
    <lineage>
        <taxon>Eukaryota</taxon>
        <taxon>Fungi</taxon>
        <taxon>Dikarya</taxon>
        <taxon>Ascomycota</taxon>
        <taxon>Pezizomycotina</taxon>
        <taxon>Sordariomycetes</taxon>
        <taxon>Hypocreomycetidae</taxon>
        <taxon>Hypocreales</taxon>
        <taxon>Clavicipitaceae</taxon>
        <taxon>Metarhizium</taxon>
    </lineage>
</organism>
<proteinExistence type="inferred from homology"/>
<dbReference type="GO" id="GO:0003735">
    <property type="term" value="F:structural constituent of ribosome"/>
    <property type="evidence" value="ECO:0007669"/>
    <property type="project" value="InterPro"/>
</dbReference>
<keyword evidence="2 4" id="KW-0689">Ribosomal protein</keyword>
<evidence type="ECO:0000256" key="1">
    <source>
        <dbReference type="ARBA" id="ARBA00008760"/>
    </source>
</evidence>
<dbReference type="HOGENOM" id="CLU_064548_0_1_1"/>
<dbReference type="PANTHER" id="PTHR13528:SF2">
    <property type="entry name" value="LARGE RIBOSOMAL SUBUNIT PROTEIN BL28M"/>
    <property type="match status" value="1"/>
</dbReference>
<dbReference type="Proteomes" id="UP000030151">
    <property type="component" value="Unassembled WGS sequence"/>
</dbReference>
<dbReference type="InterPro" id="IPR034704">
    <property type="entry name" value="Ribosomal_bL28/bL31-like_sf"/>
</dbReference>
<evidence type="ECO:0000313" key="4">
    <source>
        <dbReference type="EMBL" id="EXV01268.1"/>
    </source>
</evidence>